<dbReference type="SUPFAM" id="SSF52540">
    <property type="entry name" value="P-loop containing nucleoside triphosphate hydrolases"/>
    <property type="match status" value="1"/>
</dbReference>
<dbReference type="STRING" id="280332.CQ12_19690"/>
<dbReference type="InterPro" id="IPR050053">
    <property type="entry name" value="ATPase_alpha/beta_chains"/>
</dbReference>
<dbReference type="NCBIfam" id="TIGR01026">
    <property type="entry name" value="fliI_yscN"/>
    <property type="match status" value="1"/>
</dbReference>
<gene>
    <name evidence="19" type="primary">fliI</name>
    <name evidence="19" type="ORF">CQ12_19690</name>
</gene>
<keyword evidence="6" id="KW-0813">Transport</keyword>
<dbReference type="CDD" id="cd01136">
    <property type="entry name" value="ATPase_flagellum-secretory_path_III"/>
    <property type="match status" value="1"/>
</dbReference>
<dbReference type="GO" id="GO:0005524">
    <property type="term" value="F:ATP binding"/>
    <property type="evidence" value="ECO:0007669"/>
    <property type="project" value="UniProtKB-KW"/>
</dbReference>
<evidence type="ECO:0000256" key="3">
    <source>
        <dbReference type="ARBA" id="ARBA00008936"/>
    </source>
</evidence>
<keyword evidence="14" id="KW-0406">Ion transport</keyword>
<keyword evidence="10" id="KW-1005">Bacterial flagellum biogenesis</keyword>
<dbReference type="NCBIfam" id="TIGR03498">
    <property type="entry name" value="FliI_clade3"/>
    <property type="match status" value="1"/>
</dbReference>
<dbReference type="InterPro" id="IPR004100">
    <property type="entry name" value="ATPase_F1/V1/A1_a/bsu_N"/>
</dbReference>
<dbReference type="Pfam" id="PF02874">
    <property type="entry name" value="ATP-synt_ab_N"/>
    <property type="match status" value="1"/>
</dbReference>
<keyword evidence="19" id="KW-0966">Cell projection</keyword>
<dbReference type="InterPro" id="IPR005714">
    <property type="entry name" value="ATPase_T3SS_FliI/YscN"/>
</dbReference>
<evidence type="ECO:0000256" key="5">
    <source>
        <dbReference type="ARBA" id="ARBA00020580"/>
    </source>
</evidence>
<dbReference type="RefSeq" id="WP_057834984.1">
    <property type="nucleotide sequence ID" value="NZ_LLXZ01000057.1"/>
</dbReference>
<name>A0A0R3LRT8_9BRAD</name>
<dbReference type="OrthoDB" id="9801639at2"/>
<dbReference type="InterPro" id="IPR020003">
    <property type="entry name" value="ATPase_a/bsu_AS"/>
</dbReference>
<evidence type="ECO:0000256" key="11">
    <source>
        <dbReference type="ARBA" id="ARBA00022840"/>
    </source>
</evidence>
<keyword evidence="16" id="KW-0066">ATP synthesis</keyword>
<evidence type="ECO:0000256" key="16">
    <source>
        <dbReference type="ARBA" id="ARBA00023310"/>
    </source>
</evidence>
<dbReference type="InterPro" id="IPR027417">
    <property type="entry name" value="P-loop_NTPase"/>
</dbReference>
<dbReference type="InterPro" id="IPR003593">
    <property type="entry name" value="AAA+_ATPase"/>
</dbReference>
<dbReference type="Pfam" id="PF00006">
    <property type="entry name" value="ATP-synt_ab"/>
    <property type="match status" value="1"/>
</dbReference>
<dbReference type="GO" id="GO:0046933">
    <property type="term" value="F:proton-transporting ATP synthase activity, rotational mechanism"/>
    <property type="evidence" value="ECO:0007669"/>
    <property type="project" value="TreeGrafter"/>
</dbReference>
<dbReference type="FunFam" id="3.40.50.12240:FF:000002">
    <property type="entry name" value="Flagellum-specific ATP synthase FliI"/>
    <property type="match status" value="1"/>
</dbReference>
<dbReference type="PANTHER" id="PTHR15184:SF9">
    <property type="entry name" value="SPI-1 TYPE 3 SECRETION SYSTEM ATPASE"/>
    <property type="match status" value="1"/>
</dbReference>
<dbReference type="Gene3D" id="3.40.50.12240">
    <property type="match status" value="1"/>
</dbReference>
<comment type="function">
    <text evidence="1">Probable catalytic subunit of a protein translocase for flagellum-specific export, or a proton translocase involved in local circuits at the flagellum.</text>
</comment>
<comment type="subcellular location">
    <subcellularLocation>
        <location evidence="2">Cytoplasm</location>
    </subcellularLocation>
</comment>
<keyword evidence="19" id="KW-0282">Flagellum</keyword>
<evidence type="ECO:0000256" key="13">
    <source>
        <dbReference type="ARBA" id="ARBA00022967"/>
    </source>
</evidence>
<sequence>MKALAEQIGDIDGVNIYGRVVGVRGLMVEIAGPIHAMSVGARIVIDTGANRFIPAEVIGFSGSNAVVMPFGGLDGVRRGCRAVIATAASQVRPSPAWLGRVVNAMGEPIDGKGPLVQGPSPMPYRNAPPPAHSRKRVGPPLDLGVRALNTFLTCCRGQRLGIFAGSGVGKSVLLSMLARNVDADITVIGLIGERGREVQEFLQEDLGDEGLARSVVVVATSDEPALMRRQAAYLTLAIAEYFRDEDKDVLCLMDSVTRFAMAQREIGLSAGEPPTAKGYTPTVFTELPKLLERAGPGTGVGTITAIFTVLVDGDDHNEPIADAVRGILDGHIVMQRSIAERGRFPAINILKSVSRTMPRAADPAYLPVITRARQVMATYADMEELIRLGAYRAGSSAEVDEAVRLHEPLEAFLRQSKDEKSSLRDGYGHLAHILGNLETER</sequence>
<dbReference type="AlphaFoldDB" id="A0A0R3LRT8"/>
<organism evidence="19 20">
    <name type="scientific">Bradyrhizobium jicamae</name>
    <dbReference type="NCBI Taxonomy" id="280332"/>
    <lineage>
        <taxon>Bacteria</taxon>
        <taxon>Pseudomonadati</taxon>
        <taxon>Pseudomonadota</taxon>
        <taxon>Alphaproteobacteria</taxon>
        <taxon>Hyphomicrobiales</taxon>
        <taxon>Nitrobacteraceae</taxon>
        <taxon>Bradyrhizobium</taxon>
    </lineage>
</organism>
<dbReference type="CDD" id="cd18114">
    <property type="entry name" value="ATP-synt_flagellum-secretory_path_III_C"/>
    <property type="match status" value="1"/>
</dbReference>
<feature type="domain" description="AAA+ ATPase" evidence="18">
    <location>
        <begin position="156"/>
        <end position="339"/>
    </location>
</feature>
<dbReference type="Pfam" id="PF18269">
    <property type="entry name" value="T3SS_ATPase_C"/>
    <property type="match status" value="1"/>
</dbReference>
<evidence type="ECO:0000256" key="4">
    <source>
        <dbReference type="ARBA" id="ARBA00012473"/>
    </source>
</evidence>
<keyword evidence="20" id="KW-1185">Reference proteome</keyword>
<dbReference type="GO" id="GO:0044781">
    <property type="term" value="P:bacterial-type flagellum organization"/>
    <property type="evidence" value="ECO:0007669"/>
    <property type="project" value="UniProtKB-KW"/>
</dbReference>
<keyword evidence="12" id="KW-0653">Protein transport</keyword>
<dbReference type="InterPro" id="IPR022426">
    <property type="entry name" value="FliI_clade3"/>
</dbReference>
<evidence type="ECO:0000256" key="17">
    <source>
        <dbReference type="ARBA" id="ARBA00034006"/>
    </source>
</evidence>
<evidence type="ECO:0000256" key="12">
    <source>
        <dbReference type="ARBA" id="ARBA00022927"/>
    </source>
</evidence>
<evidence type="ECO:0000256" key="14">
    <source>
        <dbReference type="ARBA" id="ARBA00023065"/>
    </source>
</evidence>
<evidence type="ECO:0000256" key="2">
    <source>
        <dbReference type="ARBA" id="ARBA00004496"/>
    </source>
</evidence>
<dbReference type="GO" id="GO:0008564">
    <property type="term" value="F:protein-exporting ATPase activity"/>
    <property type="evidence" value="ECO:0007669"/>
    <property type="project" value="UniProtKB-EC"/>
</dbReference>
<reference evidence="19 20" key="1">
    <citation type="submission" date="2014-03" db="EMBL/GenBank/DDBJ databases">
        <title>Bradyrhizobium valentinum sp. nov., isolated from effective nodules of Lupinus mariae-josephae, a lupine endemic of basic-lime soils in Eastern Spain.</title>
        <authorList>
            <person name="Duran D."/>
            <person name="Rey L."/>
            <person name="Navarro A."/>
            <person name="Busquets A."/>
            <person name="Imperial J."/>
            <person name="Ruiz-Argueso T."/>
        </authorList>
    </citation>
    <scope>NUCLEOTIDE SEQUENCE [LARGE SCALE GENOMIC DNA]</scope>
    <source>
        <strain evidence="19 20">PAC68</strain>
    </source>
</reference>
<proteinExistence type="inferred from homology"/>
<evidence type="ECO:0000256" key="15">
    <source>
        <dbReference type="ARBA" id="ARBA00023225"/>
    </source>
</evidence>
<keyword evidence="15" id="KW-1006">Bacterial flagellum protein export</keyword>
<comment type="caution">
    <text evidence="19">The sequence shown here is derived from an EMBL/GenBank/DDBJ whole genome shotgun (WGS) entry which is preliminary data.</text>
</comment>
<dbReference type="EMBL" id="LLXZ01000057">
    <property type="protein sequence ID" value="KRR10689.1"/>
    <property type="molecule type" value="Genomic_DNA"/>
</dbReference>
<keyword evidence="8" id="KW-0547">Nucleotide-binding</keyword>
<keyword evidence="11" id="KW-0067">ATP-binding</keyword>
<evidence type="ECO:0000256" key="10">
    <source>
        <dbReference type="ARBA" id="ARBA00022795"/>
    </source>
</evidence>
<evidence type="ECO:0000313" key="20">
    <source>
        <dbReference type="Proteomes" id="UP000050863"/>
    </source>
</evidence>
<comment type="similarity">
    <text evidence="3">Belongs to the ATPase alpha/beta chains family.</text>
</comment>
<dbReference type="CDD" id="cd18117">
    <property type="entry name" value="ATP-synt_flagellum-secretory_path_III_N"/>
    <property type="match status" value="1"/>
</dbReference>
<dbReference type="GO" id="GO:0016887">
    <property type="term" value="F:ATP hydrolysis activity"/>
    <property type="evidence" value="ECO:0007669"/>
    <property type="project" value="InterPro"/>
</dbReference>
<dbReference type="SMART" id="SM00382">
    <property type="entry name" value="AAA"/>
    <property type="match status" value="1"/>
</dbReference>
<evidence type="ECO:0000256" key="6">
    <source>
        <dbReference type="ARBA" id="ARBA00022448"/>
    </source>
</evidence>
<dbReference type="PROSITE" id="PS00152">
    <property type="entry name" value="ATPASE_ALPHA_BETA"/>
    <property type="match status" value="1"/>
</dbReference>
<accession>A0A0R3LRT8</accession>
<comment type="catalytic activity">
    <reaction evidence="17">
        <text>ATP + H2O + cellular proteinSide 1 = ADP + phosphate + cellular proteinSide 2.</text>
        <dbReference type="EC" id="7.4.2.8"/>
    </reaction>
</comment>
<dbReference type="GO" id="GO:0030254">
    <property type="term" value="P:protein secretion by the type III secretion system"/>
    <property type="evidence" value="ECO:0007669"/>
    <property type="project" value="InterPro"/>
</dbReference>
<keyword evidence="7" id="KW-0963">Cytoplasm</keyword>
<dbReference type="InterPro" id="IPR000194">
    <property type="entry name" value="ATPase_F1/V1/A1_a/bsu_nucl-bd"/>
</dbReference>
<dbReference type="GO" id="GO:0005737">
    <property type="term" value="C:cytoplasm"/>
    <property type="evidence" value="ECO:0007669"/>
    <property type="project" value="UniProtKB-SubCell"/>
</dbReference>
<evidence type="ECO:0000256" key="1">
    <source>
        <dbReference type="ARBA" id="ARBA00003290"/>
    </source>
</evidence>
<keyword evidence="13" id="KW-1278">Translocase</keyword>
<keyword evidence="9" id="KW-0375">Hydrogen ion transport</keyword>
<evidence type="ECO:0000256" key="8">
    <source>
        <dbReference type="ARBA" id="ARBA00022741"/>
    </source>
</evidence>
<dbReference type="InterPro" id="IPR040627">
    <property type="entry name" value="T3SS_ATPase_C"/>
</dbReference>
<keyword evidence="19" id="KW-0969">Cilium</keyword>
<dbReference type="Proteomes" id="UP000050863">
    <property type="component" value="Unassembled WGS sequence"/>
</dbReference>
<dbReference type="GO" id="GO:0009288">
    <property type="term" value="C:bacterial-type flagellum"/>
    <property type="evidence" value="ECO:0007669"/>
    <property type="project" value="InterPro"/>
</dbReference>
<protein>
    <recommendedName>
        <fullName evidence="5">Flagellum-specific ATP synthase</fullName>
        <ecNumber evidence="4">7.1.2.2</ecNumber>
    </recommendedName>
</protein>
<evidence type="ECO:0000259" key="18">
    <source>
        <dbReference type="SMART" id="SM00382"/>
    </source>
</evidence>
<dbReference type="GO" id="GO:0030257">
    <property type="term" value="C:type III protein secretion system complex"/>
    <property type="evidence" value="ECO:0007669"/>
    <property type="project" value="InterPro"/>
</dbReference>
<evidence type="ECO:0000256" key="7">
    <source>
        <dbReference type="ARBA" id="ARBA00022490"/>
    </source>
</evidence>
<evidence type="ECO:0000256" key="9">
    <source>
        <dbReference type="ARBA" id="ARBA00022781"/>
    </source>
</evidence>
<dbReference type="PANTHER" id="PTHR15184">
    <property type="entry name" value="ATP SYNTHASE"/>
    <property type="match status" value="1"/>
</dbReference>
<dbReference type="EC" id="7.1.2.2" evidence="4"/>
<evidence type="ECO:0000313" key="19">
    <source>
        <dbReference type="EMBL" id="KRR10689.1"/>
    </source>
</evidence>